<dbReference type="InterPro" id="IPR006597">
    <property type="entry name" value="Sel1-like"/>
</dbReference>
<dbReference type="Proteomes" id="UP000439903">
    <property type="component" value="Unassembled WGS sequence"/>
</dbReference>
<dbReference type="GO" id="GO:0016301">
    <property type="term" value="F:kinase activity"/>
    <property type="evidence" value="ECO:0007669"/>
    <property type="project" value="UniProtKB-KW"/>
</dbReference>
<comment type="caution">
    <text evidence="1">The sequence shown here is derived from an EMBL/GenBank/DDBJ whole genome shotgun (WGS) entry which is preliminary data.</text>
</comment>
<evidence type="ECO:0000313" key="1">
    <source>
        <dbReference type="EMBL" id="KAF0537212.1"/>
    </source>
</evidence>
<keyword evidence="1" id="KW-0418">Kinase</keyword>
<dbReference type="EMBL" id="WTPW01000193">
    <property type="protein sequence ID" value="KAF0537212.1"/>
    <property type="molecule type" value="Genomic_DNA"/>
</dbReference>
<keyword evidence="2" id="KW-1185">Reference proteome</keyword>
<reference evidence="1 2" key="1">
    <citation type="journal article" date="2019" name="Environ. Microbiol.">
        <title>At the nexus of three kingdoms: the genome of the mycorrhizal fungus Gigaspora margarita provides insights into plant, endobacterial and fungal interactions.</title>
        <authorList>
            <person name="Venice F."/>
            <person name="Ghignone S."/>
            <person name="Salvioli di Fossalunga A."/>
            <person name="Amselem J."/>
            <person name="Novero M."/>
            <person name="Xianan X."/>
            <person name="Sedzielewska Toro K."/>
            <person name="Morin E."/>
            <person name="Lipzen A."/>
            <person name="Grigoriev I.V."/>
            <person name="Henrissat B."/>
            <person name="Martin F.M."/>
            <person name="Bonfante P."/>
        </authorList>
    </citation>
    <scope>NUCLEOTIDE SEQUENCE [LARGE SCALE GENOMIC DNA]</scope>
    <source>
        <strain evidence="1 2">BEG34</strain>
    </source>
</reference>
<accession>A0A8H4EQP1</accession>
<gene>
    <name evidence="1" type="ORF">F8M41_008720</name>
</gene>
<name>A0A8H4EQP1_GIGMA</name>
<sequence>MGATNGIYNIGCFYNEGIGVKKDEQKAFEYYQKSADMGDSNEIFNRVFALMSLLKSTSDSKGCHLKIYKL</sequence>
<dbReference type="SMART" id="SM00671">
    <property type="entry name" value="SEL1"/>
    <property type="match status" value="1"/>
</dbReference>
<protein>
    <submittedName>
        <fullName evidence="1">Calmodulin-dependent protein kinase</fullName>
    </submittedName>
</protein>
<dbReference type="Pfam" id="PF08238">
    <property type="entry name" value="Sel1"/>
    <property type="match status" value="1"/>
</dbReference>
<dbReference type="Gene3D" id="1.25.40.10">
    <property type="entry name" value="Tetratricopeptide repeat domain"/>
    <property type="match status" value="1"/>
</dbReference>
<dbReference type="OrthoDB" id="2384430at2759"/>
<dbReference type="AlphaFoldDB" id="A0A8H4EQP1"/>
<organism evidence="1 2">
    <name type="scientific">Gigaspora margarita</name>
    <dbReference type="NCBI Taxonomy" id="4874"/>
    <lineage>
        <taxon>Eukaryota</taxon>
        <taxon>Fungi</taxon>
        <taxon>Fungi incertae sedis</taxon>
        <taxon>Mucoromycota</taxon>
        <taxon>Glomeromycotina</taxon>
        <taxon>Glomeromycetes</taxon>
        <taxon>Diversisporales</taxon>
        <taxon>Gigasporaceae</taxon>
        <taxon>Gigaspora</taxon>
    </lineage>
</organism>
<evidence type="ECO:0000313" key="2">
    <source>
        <dbReference type="Proteomes" id="UP000439903"/>
    </source>
</evidence>
<keyword evidence="1" id="KW-0808">Transferase</keyword>
<proteinExistence type="predicted"/>
<dbReference type="SUPFAM" id="SSF81901">
    <property type="entry name" value="HCP-like"/>
    <property type="match status" value="1"/>
</dbReference>
<dbReference type="InterPro" id="IPR011990">
    <property type="entry name" value="TPR-like_helical_dom_sf"/>
</dbReference>